<reference evidence="3" key="1">
    <citation type="journal article" date="2022" name="bioRxiv">
        <title>Sequencing and chromosome-scale assembly of the giantPleurodeles waltlgenome.</title>
        <authorList>
            <person name="Brown T."/>
            <person name="Elewa A."/>
            <person name="Iarovenko S."/>
            <person name="Subramanian E."/>
            <person name="Araus A.J."/>
            <person name="Petzold A."/>
            <person name="Susuki M."/>
            <person name="Suzuki K.-i.T."/>
            <person name="Hayashi T."/>
            <person name="Toyoda A."/>
            <person name="Oliveira C."/>
            <person name="Osipova E."/>
            <person name="Leigh N.D."/>
            <person name="Simon A."/>
            <person name="Yun M.H."/>
        </authorList>
    </citation>
    <scope>NUCLEOTIDE SEQUENCE</scope>
    <source>
        <strain evidence="3">20211129_DDA</strain>
        <tissue evidence="3">Liver</tissue>
    </source>
</reference>
<feature type="compositionally biased region" description="Polar residues" evidence="2">
    <location>
        <begin position="272"/>
        <end position="285"/>
    </location>
</feature>
<name>A0AAV7WLQ1_PLEWA</name>
<sequence length="285" mass="32516">MVTKKRRLMAQEAFKDIATNSKTDNGGTGQGPSNVKAKLREWEKLSRKEINKWWEVVTLKKYIEVKRIPRGLRIRIMPSYQDASSALLEEWGTYILESSRGLVEILIKHAEIALDKIQNELKNLEQDLDSLTLTEEEKKIKNDLSLKVQQHEETVIARKQFKFQRDKQDYAEGKIFTFSRKFQSAKHGAQLDSPQSQRSENSSIESLSVHSDTSASEDGSATSHESNPTLLNEMRLALQQQSKDQQSSRRGKGRGRGERKINAQEGDRGGIQRNTRAKTATLFKN</sequence>
<comment type="caution">
    <text evidence="3">The sequence shown here is derived from an EMBL/GenBank/DDBJ whole genome shotgun (WGS) entry which is preliminary data.</text>
</comment>
<dbReference type="EMBL" id="JANPWB010000001">
    <property type="protein sequence ID" value="KAJ1214183.1"/>
    <property type="molecule type" value="Genomic_DNA"/>
</dbReference>
<feature type="coiled-coil region" evidence="1">
    <location>
        <begin position="107"/>
        <end position="141"/>
    </location>
</feature>
<gene>
    <name evidence="3" type="ORF">NDU88_001809</name>
</gene>
<evidence type="ECO:0000256" key="1">
    <source>
        <dbReference type="SAM" id="Coils"/>
    </source>
</evidence>
<evidence type="ECO:0000313" key="4">
    <source>
        <dbReference type="Proteomes" id="UP001066276"/>
    </source>
</evidence>
<evidence type="ECO:0000256" key="2">
    <source>
        <dbReference type="SAM" id="MobiDB-lite"/>
    </source>
</evidence>
<feature type="compositionally biased region" description="Polar residues" evidence="2">
    <location>
        <begin position="192"/>
        <end position="230"/>
    </location>
</feature>
<dbReference type="AlphaFoldDB" id="A0AAV7WLQ1"/>
<keyword evidence="1" id="KW-0175">Coiled coil</keyword>
<feature type="compositionally biased region" description="Basic and acidic residues" evidence="2">
    <location>
        <begin position="255"/>
        <end position="270"/>
    </location>
</feature>
<keyword evidence="4" id="KW-1185">Reference proteome</keyword>
<accession>A0AAV7WLQ1</accession>
<dbReference type="Proteomes" id="UP001066276">
    <property type="component" value="Chromosome 1_1"/>
</dbReference>
<evidence type="ECO:0000313" key="3">
    <source>
        <dbReference type="EMBL" id="KAJ1214183.1"/>
    </source>
</evidence>
<feature type="region of interest" description="Disordered" evidence="2">
    <location>
        <begin position="186"/>
        <end position="285"/>
    </location>
</feature>
<organism evidence="3 4">
    <name type="scientific">Pleurodeles waltl</name>
    <name type="common">Iberian ribbed newt</name>
    <dbReference type="NCBI Taxonomy" id="8319"/>
    <lineage>
        <taxon>Eukaryota</taxon>
        <taxon>Metazoa</taxon>
        <taxon>Chordata</taxon>
        <taxon>Craniata</taxon>
        <taxon>Vertebrata</taxon>
        <taxon>Euteleostomi</taxon>
        <taxon>Amphibia</taxon>
        <taxon>Batrachia</taxon>
        <taxon>Caudata</taxon>
        <taxon>Salamandroidea</taxon>
        <taxon>Salamandridae</taxon>
        <taxon>Pleurodelinae</taxon>
        <taxon>Pleurodeles</taxon>
    </lineage>
</organism>
<protein>
    <submittedName>
        <fullName evidence="3">Uncharacterized protein</fullName>
    </submittedName>
</protein>
<proteinExistence type="predicted"/>